<accession>A0A2P2NIV6</accession>
<name>A0A2P2NIV6_RHIMU</name>
<reference evidence="1" key="1">
    <citation type="submission" date="2018-02" db="EMBL/GenBank/DDBJ databases">
        <title>Rhizophora mucronata_Transcriptome.</title>
        <authorList>
            <person name="Meera S.P."/>
            <person name="Sreeshan A."/>
            <person name="Augustine A."/>
        </authorList>
    </citation>
    <scope>NUCLEOTIDE SEQUENCE</scope>
    <source>
        <tissue evidence="1">Leaf</tissue>
    </source>
</reference>
<protein>
    <submittedName>
        <fullName evidence="1">Uncharacterized protein</fullName>
    </submittedName>
</protein>
<evidence type="ECO:0000313" key="1">
    <source>
        <dbReference type="EMBL" id="MBX42393.1"/>
    </source>
</evidence>
<dbReference type="AlphaFoldDB" id="A0A2P2NIV6"/>
<organism evidence="1">
    <name type="scientific">Rhizophora mucronata</name>
    <name type="common">Asiatic mangrove</name>
    <dbReference type="NCBI Taxonomy" id="61149"/>
    <lineage>
        <taxon>Eukaryota</taxon>
        <taxon>Viridiplantae</taxon>
        <taxon>Streptophyta</taxon>
        <taxon>Embryophyta</taxon>
        <taxon>Tracheophyta</taxon>
        <taxon>Spermatophyta</taxon>
        <taxon>Magnoliopsida</taxon>
        <taxon>eudicotyledons</taxon>
        <taxon>Gunneridae</taxon>
        <taxon>Pentapetalae</taxon>
        <taxon>rosids</taxon>
        <taxon>fabids</taxon>
        <taxon>Malpighiales</taxon>
        <taxon>Rhizophoraceae</taxon>
        <taxon>Rhizophora</taxon>
    </lineage>
</organism>
<proteinExistence type="predicted"/>
<dbReference type="EMBL" id="GGEC01061909">
    <property type="protein sequence ID" value="MBX42393.1"/>
    <property type="molecule type" value="Transcribed_RNA"/>
</dbReference>
<sequence>MASKEHTTRSEALTYLSFELKEHLIWLNRILTSSSKCSCLVLTRRFLSKLDLNMSLNIRYGIVINLFRCQLLEKFI</sequence>